<dbReference type="Pfam" id="PF06972">
    <property type="entry name" value="GIP1_N"/>
    <property type="match status" value="1"/>
</dbReference>
<keyword evidence="4" id="KW-1185">Reference proteome</keyword>
<dbReference type="Proteomes" id="UP000634136">
    <property type="component" value="Unassembled WGS sequence"/>
</dbReference>
<feature type="compositionally biased region" description="Basic and acidic residues" evidence="1">
    <location>
        <begin position="1"/>
        <end position="11"/>
    </location>
</feature>
<feature type="domain" description="GBF-interacting protein 1 N-terminal" evidence="2">
    <location>
        <begin position="21"/>
        <end position="81"/>
    </location>
</feature>
<feature type="region of interest" description="Disordered" evidence="1">
    <location>
        <begin position="1"/>
        <end position="22"/>
    </location>
</feature>
<dbReference type="PANTHER" id="PTHR46445:SF14">
    <property type="entry name" value="DUF1296 FAMILY PROTEIN"/>
    <property type="match status" value="1"/>
</dbReference>
<gene>
    <name evidence="3" type="ORF">G2W53_015842</name>
</gene>
<dbReference type="InterPro" id="IPR009060">
    <property type="entry name" value="UBA-like_sf"/>
</dbReference>
<feature type="region of interest" description="Disordered" evidence="1">
    <location>
        <begin position="71"/>
        <end position="110"/>
    </location>
</feature>
<feature type="region of interest" description="Disordered" evidence="1">
    <location>
        <begin position="330"/>
        <end position="350"/>
    </location>
</feature>
<dbReference type="OrthoDB" id="762072at2759"/>
<dbReference type="EMBL" id="JAAIUW010000005">
    <property type="protein sequence ID" value="KAF7833509.1"/>
    <property type="molecule type" value="Genomic_DNA"/>
</dbReference>
<organism evidence="3 4">
    <name type="scientific">Senna tora</name>
    <dbReference type="NCBI Taxonomy" id="362788"/>
    <lineage>
        <taxon>Eukaryota</taxon>
        <taxon>Viridiplantae</taxon>
        <taxon>Streptophyta</taxon>
        <taxon>Embryophyta</taxon>
        <taxon>Tracheophyta</taxon>
        <taxon>Spermatophyta</taxon>
        <taxon>Magnoliopsida</taxon>
        <taxon>eudicotyledons</taxon>
        <taxon>Gunneridae</taxon>
        <taxon>Pentapetalae</taxon>
        <taxon>rosids</taxon>
        <taxon>fabids</taxon>
        <taxon>Fabales</taxon>
        <taxon>Fabaceae</taxon>
        <taxon>Caesalpinioideae</taxon>
        <taxon>Cassia clade</taxon>
        <taxon>Senna</taxon>
    </lineage>
</organism>
<feature type="compositionally biased region" description="Basic and acidic residues" evidence="1">
    <location>
        <begin position="71"/>
        <end position="90"/>
    </location>
</feature>
<name>A0A834WWB0_9FABA</name>
<reference evidence="3" key="1">
    <citation type="submission" date="2020-09" db="EMBL/GenBank/DDBJ databases">
        <title>Genome-Enabled Discovery of Anthraquinone Biosynthesis in Senna tora.</title>
        <authorList>
            <person name="Kang S.-H."/>
            <person name="Pandey R.P."/>
            <person name="Lee C.-M."/>
            <person name="Sim J.-S."/>
            <person name="Jeong J.-T."/>
            <person name="Choi B.-S."/>
            <person name="Jung M."/>
            <person name="Ginzburg D."/>
            <person name="Zhao K."/>
            <person name="Won S.Y."/>
            <person name="Oh T.-J."/>
            <person name="Yu Y."/>
            <person name="Kim N.-H."/>
            <person name="Lee O.R."/>
            <person name="Lee T.-H."/>
            <person name="Bashyal P."/>
            <person name="Kim T.-S."/>
            <person name="Lee W.-H."/>
            <person name="Kawkins C."/>
            <person name="Kim C.-K."/>
            <person name="Kim J.S."/>
            <person name="Ahn B.O."/>
            <person name="Rhee S.Y."/>
            <person name="Sohng J.K."/>
        </authorList>
    </citation>
    <scope>NUCLEOTIDE SEQUENCE</scope>
    <source>
        <tissue evidence="3">Leaf</tissue>
    </source>
</reference>
<evidence type="ECO:0000313" key="4">
    <source>
        <dbReference type="Proteomes" id="UP000634136"/>
    </source>
</evidence>
<sequence>MGSESKDKIGERGGGAAQGMPAATKKVVQSLKEIANCTDCTDQEIYAVLEECDMDPGRAVERLLAQDTFHEVKSKRERRKEMKEASDSRSRHSNVGSTRGGKTGSERIFHGGSTHVTYSELGKAADRGEIGSVCPSVTSSMTRVIVKDTASNSSSADNGRQLLGSSRVSPGLKPTFLGVSKGHLSMADVVRMGKPSQDAVSYYHSKAPGVSASARPDSSLSLHHYNQSGQQDINHERPVIEQPVSGTEPHASKMSALSNVNLPSDHLNLQSNTDSLLRNHVSGEAQVSQGDVSDNVNSEKIESGFLTSRHTIMNNAGLASHFNYNLKNSGATDSHSSSAHQEDVSSAASDFQRLSLRDSKMEVPSTEDSSTLVLPNHVSGLTAQCSHLSFGRYNGGSNSTSTAMLASHLSSDLEEKAAAVDGGSLAQYLDSSNSAYCSDKFLGHDVFKEAAIDKKYDFLSSCQQELVKRTFPEATLGHEYTTMSSVPDPSFQKSQWVTPSLPFKRSDLQNGNMTTSREMVMESHFSQPHRSALLQDLTVQSSLHLDQYADKKGYNPLTQNHRYMAAMNAQQPFSGSSAYNHSLEDMKYGHPQNRNELLMSRLPPSRGRDAFGYGNTGSSYNPGSFLPNSSLSSMMPSSNFDEILPSQYNGGRSLNLFQQNGSSSMWDYEPESRSLTLPERTQYNSLGQPNQALSQYINSGYSNLYPSEARIAAELERQSGSQDLPSKQYHQFGNAATNSLLSANILSPFYH</sequence>
<evidence type="ECO:0000313" key="3">
    <source>
        <dbReference type="EMBL" id="KAF7833509.1"/>
    </source>
</evidence>
<feature type="compositionally biased region" description="Polar residues" evidence="1">
    <location>
        <begin position="330"/>
        <end position="349"/>
    </location>
</feature>
<dbReference type="PANTHER" id="PTHR46445">
    <property type="entry name" value="RNA POLYMERASE II DEGRADATION FACTOR-LIKE PROTEIN (DUF1296)"/>
    <property type="match status" value="1"/>
</dbReference>
<dbReference type="AlphaFoldDB" id="A0A834WWB0"/>
<protein>
    <submittedName>
        <fullName evidence="3">GBF-interacting protein 1</fullName>
    </submittedName>
</protein>
<proteinExistence type="predicted"/>
<evidence type="ECO:0000256" key="1">
    <source>
        <dbReference type="SAM" id="MobiDB-lite"/>
    </source>
</evidence>
<accession>A0A834WWB0</accession>
<comment type="caution">
    <text evidence="3">The sequence shown here is derived from an EMBL/GenBank/DDBJ whole genome shotgun (WGS) entry which is preliminary data.</text>
</comment>
<evidence type="ECO:0000259" key="2">
    <source>
        <dbReference type="Pfam" id="PF06972"/>
    </source>
</evidence>
<dbReference type="InterPro" id="IPR009719">
    <property type="entry name" value="GIP1_N"/>
</dbReference>
<dbReference type="SUPFAM" id="SSF46934">
    <property type="entry name" value="UBA-like"/>
    <property type="match status" value="1"/>
</dbReference>